<dbReference type="OrthoDB" id="9802114at2"/>
<dbReference type="InterPro" id="IPR046342">
    <property type="entry name" value="CBS_dom_sf"/>
</dbReference>
<dbReference type="Gene3D" id="3.10.580.10">
    <property type="entry name" value="CBS-domain"/>
    <property type="match status" value="1"/>
</dbReference>
<evidence type="ECO:0000313" key="5">
    <source>
        <dbReference type="Proteomes" id="UP000032233"/>
    </source>
</evidence>
<dbReference type="InterPro" id="IPR000644">
    <property type="entry name" value="CBS_dom"/>
</dbReference>
<dbReference type="SUPFAM" id="SSF54631">
    <property type="entry name" value="CBS-domain pair"/>
    <property type="match status" value="1"/>
</dbReference>
<dbReference type="CDD" id="cd04584">
    <property type="entry name" value="CBS_pair_AcuB_like"/>
    <property type="match status" value="1"/>
</dbReference>
<dbReference type="PANTHER" id="PTHR43080">
    <property type="entry name" value="CBS DOMAIN-CONTAINING PROTEIN CBSX3, MITOCHONDRIAL"/>
    <property type="match status" value="1"/>
</dbReference>
<dbReference type="Proteomes" id="UP000032233">
    <property type="component" value="Unassembled WGS sequence"/>
</dbReference>
<comment type="caution">
    <text evidence="4">The sequence shown here is derived from an EMBL/GenBank/DDBJ whole genome shotgun (WGS) entry which is preliminary data.</text>
</comment>
<dbReference type="PANTHER" id="PTHR43080:SF2">
    <property type="entry name" value="CBS DOMAIN-CONTAINING PROTEIN"/>
    <property type="match status" value="1"/>
</dbReference>
<keyword evidence="5" id="KW-1185">Reference proteome</keyword>
<dbReference type="InParanoid" id="A0A0D2GFH8"/>
<keyword evidence="1 2" id="KW-0129">CBS domain</keyword>
<dbReference type="InterPro" id="IPR051257">
    <property type="entry name" value="Diverse_CBS-Domain"/>
</dbReference>
<evidence type="ECO:0000313" key="4">
    <source>
        <dbReference type="EMBL" id="KIX13697.1"/>
    </source>
</evidence>
<gene>
    <name evidence="4" type="ORF">X474_12045</name>
</gene>
<reference evidence="4 5" key="1">
    <citation type="submission" date="2013-11" db="EMBL/GenBank/DDBJ databases">
        <title>Metagenomic analysis of a methanogenic consortium involved in long chain n-alkane degradation.</title>
        <authorList>
            <person name="Davidova I.A."/>
            <person name="Callaghan A.V."/>
            <person name="Wawrik B."/>
            <person name="Pruitt S."/>
            <person name="Marks C."/>
            <person name="Duncan K.E."/>
            <person name="Suflita J.M."/>
        </authorList>
    </citation>
    <scope>NUCLEOTIDE SEQUENCE [LARGE SCALE GENOMIC DNA]</scope>
    <source>
        <strain evidence="4 5">SPR</strain>
    </source>
</reference>
<dbReference type="RefSeq" id="WP_044348792.1">
    <property type="nucleotide sequence ID" value="NZ_AZAC01000014.1"/>
</dbReference>
<evidence type="ECO:0000256" key="2">
    <source>
        <dbReference type="PROSITE-ProRule" id="PRU00703"/>
    </source>
</evidence>
<evidence type="ECO:0000256" key="1">
    <source>
        <dbReference type="ARBA" id="ARBA00023122"/>
    </source>
</evidence>
<sequence>MLICNWMSTRLISVTPDETMAGAAMLLEDHRIGHLPVLDGNKLVGIVSDRDVKTASASQANSLSKGELAYLLDKIKVKEIMTPDPVSVGIYDTVEEASLIMLEKRISALPVLDQEGTPLAVITKSDILRSLVSLSGVTRGGIQFAIDLPDESGSIKKAADLIRKYGGSLVNIMTSYDRVPKGRRRVYIRMKNIDRSRLVELKDELSELGVLNYVLDSRLGKKELLAMGGLDLT</sequence>
<dbReference type="Pfam" id="PF00571">
    <property type="entry name" value="CBS"/>
    <property type="match status" value="2"/>
</dbReference>
<accession>A0A0D2GFH8</accession>
<dbReference type="STRING" id="1429043.X474_12045"/>
<dbReference type="EMBL" id="AZAC01000014">
    <property type="protein sequence ID" value="KIX13697.1"/>
    <property type="molecule type" value="Genomic_DNA"/>
</dbReference>
<evidence type="ECO:0000259" key="3">
    <source>
        <dbReference type="PROSITE" id="PS51371"/>
    </source>
</evidence>
<proteinExistence type="predicted"/>
<dbReference type="SMART" id="SM00116">
    <property type="entry name" value="CBS"/>
    <property type="match status" value="2"/>
</dbReference>
<feature type="domain" description="CBS" evidence="3">
    <location>
        <begin position="81"/>
        <end position="139"/>
    </location>
</feature>
<protein>
    <submittedName>
        <fullName evidence="4">Membrane protein</fullName>
    </submittedName>
</protein>
<name>A0A0D2GFH8_9BACT</name>
<organism evidence="4 5">
    <name type="scientific">Dethiosulfatarculus sandiegensis</name>
    <dbReference type="NCBI Taxonomy" id="1429043"/>
    <lineage>
        <taxon>Bacteria</taxon>
        <taxon>Pseudomonadati</taxon>
        <taxon>Thermodesulfobacteriota</taxon>
        <taxon>Desulfarculia</taxon>
        <taxon>Desulfarculales</taxon>
        <taxon>Desulfarculaceae</taxon>
        <taxon>Dethiosulfatarculus</taxon>
    </lineage>
</organism>
<feature type="domain" description="CBS" evidence="3">
    <location>
        <begin position="7"/>
        <end position="63"/>
    </location>
</feature>
<dbReference type="AlphaFoldDB" id="A0A0D2GFH8"/>
<dbReference type="PROSITE" id="PS51371">
    <property type="entry name" value="CBS"/>
    <property type="match status" value="2"/>
</dbReference>